<dbReference type="Proteomes" id="UP000805614">
    <property type="component" value="Unassembled WGS sequence"/>
</dbReference>
<keyword evidence="3" id="KW-1185">Reference proteome</keyword>
<dbReference type="InterPro" id="IPR007278">
    <property type="entry name" value="DUF397"/>
</dbReference>
<protein>
    <submittedName>
        <fullName evidence="2">DUF397 domain-containing protein</fullName>
    </submittedName>
</protein>
<organism evidence="2 3">
    <name type="scientific">Actinomadura alba</name>
    <dbReference type="NCBI Taxonomy" id="406431"/>
    <lineage>
        <taxon>Bacteria</taxon>
        <taxon>Bacillati</taxon>
        <taxon>Actinomycetota</taxon>
        <taxon>Actinomycetes</taxon>
        <taxon>Streptosporangiales</taxon>
        <taxon>Thermomonosporaceae</taxon>
        <taxon>Actinomadura</taxon>
    </lineage>
</organism>
<dbReference type="RefSeq" id="WP_187247213.1">
    <property type="nucleotide sequence ID" value="NZ_BAAAOK010000009.1"/>
</dbReference>
<feature type="domain" description="DUF397" evidence="1">
    <location>
        <begin position="4"/>
        <end position="57"/>
    </location>
</feature>
<comment type="caution">
    <text evidence="2">The sequence shown here is derived from an EMBL/GenBank/DDBJ whole genome shotgun (WGS) entry which is preliminary data.</text>
</comment>
<sequence>MEGLKWRKASHSGANGGNCVEVARAAHQIAARDSKNPDGGTIWISSADWRRFITEIKSGLLDS</sequence>
<gene>
    <name evidence="2" type="ORF">HKK74_32460</name>
</gene>
<name>A0ABR7LZ93_9ACTN</name>
<proteinExistence type="predicted"/>
<dbReference type="Pfam" id="PF04149">
    <property type="entry name" value="DUF397"/>
    <property type="match status" value="1"/>
</dbReference>
<accession>A0ABR7LZ93</accession>
<evidence type="ECO:0000259" key="1">
    <source>
        <dbReference type="Pfam" id="PF04149"/>
    </source>
</evidence>
<evidence type="ECO:0000313" key="2">
    <source>
        <dbReference type="EMBL" id="MBC6470167.1"/>
    </source>
</evidence>
<dbReference type="EMBL" id="JABVEC010000037">
    <property type="protein sequence ID" value="MBC6470167.1"/>
    <property type="molecule type" value="Genomic_DNA"/>
</dbReference>
<reference evidence="2 3" key="1">
    <citation type="submission" date="2020-06" db="EMBL/GenBank/DDBJ databases">
        <title>Actinomadura xiongansis sp. nov., isolated from soil of Baiyangdian.</title>
        <authorList>
            <person name="Zhang X."/>
        </authorList>
    </citation>
    <scope>NUCLEOTIDE SEQUENCE [LARGE SCALE GENOMIC DNA]</scope>
    <source>
        <strain evidence="2 3">HBUM206468</strain>
    </source>
</reference>
<evidence type="ECO:0000313" key="3">
    <source>
        <dbReference type="Proteomes" id="UP000805614"/>
    </source>
</evidence>